<dbReference type="InterPro" id="IPR036397">
    <property type="entry name" value="RNaseH_sf"/>
</dbReference>
<dbReference type="OrthoDB" id="10059114at2759"/>
<keyword evidence="3" id="KW-1185">Reference proteome</keyword>
<dbReference type="Pfam" id="PF17921">
    <property type="entry name" value="Integrase_H2C2"/>
    <property type="match status" value="1"/>
</dbReference>
<sequence>KLRECKNNDVQHMHINQINLTDQIETMSTFPEYTADEIKQLQSSDNVLSVVLNFVEQGKLTTQMLTRQTKPVKKLLRKFDSLVIDNGILYRKISDIECGECKQLVIPETLKHYVLETLHNLSGHQGTERTLALLHKRCYWSDMVNDVKHWIKTCERCLVAKNPLPKVRPSMGSLIACKPLDILAMDFTVLEKSSDGRENVLVLTDVFTKFTQAFPTRDQKATTVAKVLVKDWFLKLGIPKRLHSDQGRNFEGVVIRELCRNI</sequence>
<dbReference type="InterPro" id="IPR001584">
    <property type="entry name" value="Integrase_cat-core"/>
</dbReference>
<organism evidence="2 3">
    <name type="scientific">Mytilus galloprovincialis</name>
    <name type="common">Mediterranean mussel</name>
    <dbReference type="NCBI Taxonomy" id="29158"/>
    <lineage>
        <taxon>Eukaryota</taxon>
        <taxon>Metazoa</taxon>
        <taxon>Spiralia</taxon>
        <taxon>Lophotrochozoa</taxon>
        <taxon>Mollusca</taxon>
        <taxon>Bivalvia</taxon>
        <taxon>Autobranchia</taxon>
        <taxon>Pteriomorphia</taxon>
        <taxon>Mytilida</taxon>
        <taxon>Mytiloidea</taxon>
        <taxon>Mytilidae</taxon>
        <taxon>Mytilinae</taxon>
        <taxon>Mytilus</taxon>
    </lineage>
</organism>
<gene>
    <name evidence="2" type="ORF">MGAL_10B093037</name>
</gene>
<proteinExistence type="predicted"/>
<accession>A0A8B6HNL4</accession>
<dbReference type="InterPro" id="IPR041588">
    <property type="entry name" value="Integrase_H2C2"/>
</dbReference>
<dbReference type="InterPro" id="IPR012337">
    <property type="entry name" value="RNaseH-like_sf"/>
</dbReference>
<dbReference type="EMBL" id="UYJE01010293">
    <property type="protein sequence ID" value="VDI81840.1"/>
    <property type="molecule type" value="Genomic_DNA"/>
</dbReference>
<dbReference type="GO" id="GO:0003676">
    <property type="term" value="F:nucleic acid binding"/>
    <property type="evidence" value="ECO:0007669"/>
    <property type="project" value="InterPro"/>
</dbReference>
<dbReference type="AlphaFoldDB" id="A0A8B6HNL4"/>
<dbReference type="GO" id="GO:0015074">
    <property type="term" value="P:DNA integration"/>
    <property type="evidence" value="ECO:0007669"/>
    <property type="project" value="InterPro"/>
</dbReference>
<dbReference type="PANTHER" id="PTHR37984">
    <property type="entry name" value="PROTEIN CBG26694"/>
    <property type="match status" value="1"/>
</dbReference>
<dbReference type="PROSITE" id="PS50994">
    <property type="entry name" value="INTEGRASE"/>
    <property type="match status" value="1"/>
</dbReference>
<dbReference type="InterPro" id="IPR050951">
    <property type="entry name" value="Retrovirus_Pol_polyprotein"/>
</dbReference>
<dbReference type="Pfam" id="PF00665">
    <property type="entry name" value="rve"/>
    <property type="match status" value="1"/>
</dbReference>
<dbReference type="Proteomes" id="UP000596742">
    <property type="component" value="Unassembled WGS sequence"/>
</dbReference>
<protein>
    <recommendedName>
        <fullName evidence="1">Integrase catalytic domain-containing protein</fullName>
    </recommendedName>
</protein>
<name>A0A8B6HNL4_MYTGA</name>
<evidence type="ECO:0000313" key="3">
    <source>
        <dbReference type="Proteomes" id="UP000596742"/>
    </source>
</evidence>
<dbReference type="SUPFAM" id="SSF53098">
    <property type="entry name" value="Ribonuclease H-like"/>
    <property type="match status" value="1"/>
</dbReference>
<feature type="non-terminal residue" evidence="2">
    <location>
        <position position="1"/>
    </location>
</feature>
<reference evidence="2" key="1">
    <citation type="submission" date="2018-11" db="EMBL/GenBank/DDBJ databases">
        <authorList>
            <person name="Alioto T."/>
            <person name="Alioto T."/>
        </authorList>
    </citation>
    <scope>NUCLEOTIDE SEQUENCE</scope>
</reference>
<comment type="caution">
    <text evidence="2">The sequence shown here is derived from an EMBL/GenBank/DDBJ whole genome shotgun (WGS) entry which is preliminary data.</text>
</comment>
<evidence type="ECO:0000313" key="2">
    <source>
        <dbReference type="EMBL" id="VDI81840.1"/>
    </source>
</evidence>
<evidence type="ECO:0000259" key="1">
    <source>
        <dbReference type="PROSITE" id="PS50994"/>
    </source>
</evidence>
<feature type="domain" description="Integrase catalytic" evidence="1">
    <location>
        <begin position="175"/>
        <end position="262"/>
    </location>
</feature>
<dbReference type="Gene3D" id="1.10.340.70">
    <property type="match status" value="1"/>
</dbReference>
<dbReference type="PANTHER" id="PTHR37984:SF15">
    <property type="entry name" value="INTEGRASE CATALYTIC DOMAIN-CONTAINING PROTEIN"/>
    <property type="match status" value="1"/>
</dbReference>
<dbReference type="Gene3D" id="3.30.420.10">
    <property type="entry name" value="Ribonuclease H-like superfamily/Ribonuclease H"/>
    <property type="match status" value="1"/>
</dbReference>
<dbReference type="FunFam" id="1.10.340.70:FF:000001">
    <property type="entry name" value="Retrovirus-related Pol polyprotein from transposon gypsy-like Protein"/>
    <property type="match status" value="1"/>
</dbReference>